<dbReference type="EMBL" id="FOGD01000002">
    <property type="protein sequence ID" value="SEQ80517.1"/>
    <property type="molecule type" value="Genomic_DNA"/>
</dbReference>
<proteinExistence type="predicted"/>
<gene>
    <name evidence="1" type="ORF">SAMN02982919_01282</name>
</gene>
<reference evidence="1 2" key="1">
    <citation type="submission" date="2016-10" db="EMBL/GenBank/DDBJ databases">
        <authorList>
            <person name="de Groot N.N."/>
        </authorList>
    </citation>
    <scope>NUCLEOTIDE SEQUENCE [LARGE SCALE GENOMIC DNA]</scope>
    <source>
        <strain evidence="1 2">ATCC 35958</strain>
    </source>
</reference>
<evidence type="ECO:0000313" key="2">
    <source>
        <dbReference type="Proteomes" id="UP000199766"/>
    </source>
</evidence>
<accession>A0A1H9J1A0</accession>
<sequence length="215" mass="24215">MSFLSQLKSQASAVQSQREQHIQGVEQNTQATESACKEAWRYLQELAPQLNVLLPDGPVLSLDGKTAWPAMQLVEFRADARKKKLRDREVFDYIAIGWKLQPKPGGNRSGTITVNFPPDLQRVEASLQAASVPHERQDIRHPEKNTLQAYRFEYQTEARGYVTITPNHDQGMVAFRLVTVSGFSVKDALWPAAKVTVGLMDELAKLLVQQPSRFL</sequence>
<dbReference type="OrthoDB" id="9149369at2"/>
<organism evidence="1 2">
    <name type="scientific">Giesbergeria anulus</name>
    <dbReference type="NCBI Taxonomy" id="180197"/>
    <lineage>
        <taxon>Bacteria</taxon>
        <taxon>Pseudomonadati</taxon>
        <taxon>Pseudomonadota</taxon>
        <taxon>Betaproteobacteria</taxon>
        <taxon>Burkholderiales</taxon>
        <taxon>Comamonadaceae</taxon>
        <taxon>Giesbergeria</taxon>
    </lineage>
</organism>
<dbReference type="Proteomes" id="UP000199766">
    <property type="component" value="Unassembled WGS sequence"/>
</dbReference>
<dbReference type="STRING" id="180197.SAMN02982919_01282"/>
<dbReference type="RefSeq" id="WP_091454457.1">
    <property type="nucleotide sequence ID" value="NZ_FOGD01000002.1"/>
</dbReference>
<evidence type="ECO:0000313" key="1">
    <source>
        <dbReference type="EMBL" id="SEQ80517.1"/>
    </source>
</evidence>
<dbReference type="AlphaFoldDB" id="A0A1H9J1A0"/>
<name>A0A1H9J1A0_9BURK</name>
<keyword evidence="2" id="KW-1185">Reference proteome</keyword>
<protein>
    <submittedName>
        <fullName evidence="1">Uncharacterized protein</fullName>
    </submittedName>
</protein>